<dbReference type="EMBL" id="VCAU01000034">
    <property type="protein sequence ID" value="KAF9889652.1"/>
    <property type="molecule type" value="Genomic_DNA"/>
</dbReference>
<evidence type="ECO:0000313" key="3">
    <source>
        <dbReference type="Proteomes" id="UP001194746"/>
    </source>
</evidence>
<gene>
    <name evidence="2" type="ORF">FE257_007160</name>
</gene>
<comment type="caution">
    <text evidence="2">The sequence shown here is derived from an EMBL/GenBank/DDBJ whole genome shotgun (WGS) entry which is preliminary data.</text>
</comment>
<proteinExistence type="predicted"/>
<dbReference type="AlphaFoldDB" id="A0AAD4CQ28"/>
<feature type="signal peptide" evidence="1">
    <location>
        <begin position="1"/>
        <end position="17"/>
    </location>
</feature>
<keyword evidence="3" id="KW-1185">Reference proteome</keyword>
<reference evidence="2" key="1">
    <citation type="journal article" date="2019" name="Beilstein J. Org. Chem.">
        <title>Nanangenines: drimane sesquiterpenoids as the dominant metabolite cohort of a novel Australian fungus, Aspergillus nanangensis.</title>
        <authorList>
            <person name="Lacey H.J."/>
            <person name="Gilchrist C.L.M."/>
            <person name="Crombie A."/>
            <person name="Kalaitzis J.A."/>
            <person name="Vuong D."/>
            <person name="Rutledge P.J."/>
            <person name="Turner P."/>
            <person name="Pitt J.I."/>
            <person name="Lacey E."/>
            <person name="Chooi Y.H."/>
            <person name="Piggott A.M."/>
        </authorList>
    </citation>
    <scope>NUCLEOTIDE SEQUENCE</scope>
    <source>
        <strain evidence="2">MST-FP2251</strain>
    </source>
</reference>
<dbReference type="Proteomes" id="UP001194746">
    <property type="component" value="Unassembled WGS sequence"/>
</dbReference>
<organism evidence="2 3">
    <name type="scientific">Aspergillus nanangensis</name>
    <dbReference type="NCBI Taxonomy" id="2582783"/>
    <lineage>
        <taxon>Eukaryota</taxon>
        <taxon>Fungi</taxon>
        <taxon>Dikarya</taxon>
        <taxon>Ascomycota</taxon>
        <taxon>Pezizomycotina</taxon>
        <taxon>Eurotiomycetes</taxon>
        <taxon>Eurotiomycetidae</taxon>
        <taxon>Eurotiales</taxon>
        <taxon>Aspergillaceae</taxon>
        <taxon>Aspergillus</taxon>
        <taxon>Aspergillus subgen. Circumdati</taxon>
    </lineage>
</organism>
<feature type="chain" id="PRO_5041911225" description="Secreted protein" evidence="1">
    <location>
        <begin position="18"/>
        <end position="187"/>
    </location>
</feature>
<evidence type="ECO:0000313" key="2">
    <source>
        <dbReference type="EMBL" id="KAF9889652.1"/>
    </source>
</evidence>
<name>A0AAD4CQ28_ASPNN</name>
<keyword evidence="1" id="KW-0732">Signal</keyword>
<accession>A0AAD4CQ28</accession>
<evidence type="ECO:0000256" key="1">
    <source>
        <dbReference type="SAM" id="SignalP"/>
    </source>
</evidence>
<sequence>MKASLYLVPVLTCAVWSLKTDVEFHPEYSEVDIGEGLYSCDDYMKLYDKAKEDCLSIGCSVTNEACDDQVCTAIDGTTNQGVEDDFKDYLDQLRTVVKGSCKEDKYVDSYCTPAGICSNVNRVRVQIPAFLGTSTAANSGKFLANYKVTFTKKETKSTCQTLTTLISAGLGALPGGSLFGATALACK</sequence>
<evidence type="ECO:0008006" key="4">
    <source>
        <dbReference type="Google" id="ProtNLM"/>
    </source>
</evidence>
<protein>
    <recommendedName>
        <fullName evidence="4">Secreted protein</fullName>
    </recommendedName>
</protein>
<reference evidence="2" key="2">
    <citation type="submission" date="2020-02" db="EMBL/GenBank/DDBJ databases">
        <authorList>
            <person name="Gilchrist C.L.M."/>
            <person name="Chooi Y.-H."/>
        </authorList>
    </citation>
    <scope>NUCLEOTIDE SEQUENCE</scope>
    <source>
        <strain evidence="2">MST-FP2251</strain>
    </source>
</reference>